<dbReference type="InterPro" id="IPR050312">
    <property type="entry name" value="IolE/XylAMocC-like"/>
</dbReference>
<dbReference type="GO" id="GO:0016853">
    <property type="term" value="F:isomerase activity"/>
    <property type="evidence" value="ECO:0007669"/>
    <property type="project" value="UniProtKB-KW"/>
</dbReference>
<proteinExistence type="predicted"/>
<dbReference type="EMBL" id="SJPI01000001">
    <property type="protein sequence ID" value="TWT54033.1"/>
    <property type="molecule type" value="Genomic_DNA"/>
</dbReference>
<dbReference type="AlphaFoldDB" id="A0A5C5WVH3"/>
<dbReference type="RefSeq" id="WP_146514147.1">
    <property type="nucleotide sequence ID" value="NZ_SJPI01000001.1"/>
</dbReference>
<keyword evidence="2" id="KW-0413">Isomerase</keyword>
<accession>A0A5C5WVH3</accession>
<dbReference type="Proteomes" id="UP000316598">
    <property type="component" value="Unassembled WGS sequence"/>
</dbReference>
<name>A0A5C5WVH3_9BACT</name>
<gene>
    <name evidence="2" type="ORF">Pla22_16680</name>
</gene>
<feature type="domain" description="Xylose isomerase-like TIM barrel" evidence="1">
    <location>
        <begin position="22"/>
        <end position="257"/>
    </location>
</feature>
<comment type="caution">
    <text evidence="2">The sequence shown here is derived from an EMBL/GenBank/DDBJ whole genome shotgun (WGS) entry which is preliminary data.</text>
</comment>
<organism evidence="2 3">
    <name type="scientific">Rubripirellula amarantea</name>
    <dbReference type="NCBI Taxonomy" id="2527999"/>
    <lineage>
        <taxon>Bacteria</taxon>
        <taxon>Pseudomonadati</taxon>
        <taxon>Planctomycetota</taxon>
        <taxon>Planctomycetia</taxon>
        <taxon>Pirellulales</taxon>
        <taxon>Pirellulaceae</taxon>
        <taxon>Rubripirellula</taxon>
    </lineage>
</organism>
<dbReference type="PANTHER" id="PTHR12110">
    <property type="entry name" value="HYDROXYPYRUVATE ISOMERASE"/>
    <property type="match status" value="1"/>
</dbReference>
<reference evidence="2 3" key="1">
    <citation type="submission" date="2019-02" db="EMBL/GenBank/DDBJ databases">
        <title>Deep-cultivation of Planctomycetes and their phenomic and genomic characterization uncovers novel biology.</title>
        <authorList>
            <person name="Wiegand S."/>
            <person name="Jogler M."/>
            <person name="Boedeker C."/>
            <person name="Pinto D."/>
            <person name="Vollmers J."/>
            <person name="Rivas-Marin E."/>
            <person name="Kohn T."/>
            <person name="Peeters S.H."/>
            <person name="Heuer A."/>
            <person name="Rast P."/>
            <person name="Oberbeckmann S."/>
            <person name="Bunk B."/>
            <person name="Jeske O."/>
            <person name="Meyerdierks A."/>
            <person name="Storesund J.E."/>
            <person name="Kallscheuer N."/>
            <person name="Luecker S."/>
            <person name="Lage O.M."/>
            <person name="Pohl T."/>
            <person name="Merkel B.J."/>
            <person name="Hornburger P."/>
            <person name="Mueller R.-W."/>
            <person name="Bruemmer F."/>
            <person name="Labrenz M."/>
            <person name="Spormann A.M."/>
            <person name="Op Den Camp H."/>
            <person name="Overmann J."/>
            <person name="Amann R."/>
            <person name="Jetten M.S.M."/>
            <person name="Mascher T."/>
            <person name="Medema M.H."/>
            <person name="Devos D.P."/>
            <person name="Kaster A.-K."/>
            <person name="Ovreas L."/>
            <person name="Rohde M."/>
            <person name="Galperin M.Y."/>
            <person name="Jogler C."/>
        </authorList>
    </citation>
    <scope>NUCLEOTIDE SEQUENCE [LARGE SCALE GENOMIC DNA]</scope>
    <source>
        <strain evidence="2 3">Pla22</strain>
    </source>
</reference>
<dbReference type="Gene3D" id="3.20.20.150">
    <property type="entry name" value="Divalent-metal-dependent TIM barrel enzymes"/>
    <property type="match status" value="1"/>
</dbReference>
<dbReference type="PANTHER" id="PTHR12110:SF41">
    <property type="entry name" value="INOSOSE DEHYDRATASE"/>
    <property type="match status" value="1"/>
</dbReference>
<dbReference type="Pfam" id="PF01261">
    <property type="entry name" value="AP_endonuc_2"/>
    <property type="match status" value="1"/>
</dbReference>
<keyword evidence="3" id="KW-1185">Reference proteome</keyword>
<evidence type="ECO:0000313" key="2">
    <source>
        <dbReference type="EMBL" id="TWT54033.1"/>
    </source>
</evidence>
<evidence type="ECO:0000259" key="1">
    <source>
        <dbReference type="Pfam" id="PF01261"/>
    </source>
</evidence>
<sequence>MAELNIAVRIDSLGLPMPRALEMASRLGVRAVELNARSGIDPSSLSDTGLRSFRKMLNDLNLKVSALRFPTRRGYDHLQDLDRRVEATKKMMLLAYKLGTTVLVNSLGRVPESDEDQRYETLKSVVDDLGRYGARVGAFLAAETGTESGERLNALLDTSEDGFVGVALNPGQLVINQFALEESIKAVASRVQYVVAIDGVLDLSVGRGVAVPLGQGIVDFPMMLGELEEHQYQGAFAVGRAESSAEELRDGVDYLRSL</sequence>
<dbReference type="InterPro" id="IPR036237">
    <property type="entry name" value="Xyl_isomerase-like_sf"/>
</dbReference>
<protein>
    <submittedName>
        <fullName evidence="2">Xylose isomerase-like TIM barrel</fullName>
    </submittedName>
</protein>
<dbReference type="OrthoDB" id="259584at2"/>
<dbReference type="SUPFAM" id="SSF51658">
    <property type="entry name" value="Xylose isomerase-like"/>
    <property type="match status" value="1"/>
</dbReference>
<dbReference type="InterPro" id="IPR013022">
    <property type="entry name" value="Xyl_isomerase-like_TIM-brl"/>
</dbReference>
<evidence type="ECO:0000313" key="3">
    <source>
        <dbReference type="Proteomes" id="UP000316598"/>
    </source>
</evidence>